<dbReference type="EMBL" id="JADEXG010000010">
    <property type="protein sequence ID" value="MBE9076936.1"/>
    <property type="molecule type" value="Genomic_DNA"/>
</dbReference>
<evidence type="ECO:0000259" key="1">
    <source>
        <dbReference type="Pfam" id="PF00535"/>
    </source>
</evidence>
<dbReference type="PANTHER" id="PTHR43685:SF3">
    <property type="entry name" value="SLR2126 PROTEIN"/>
    <property type="match status" value="1"/>
</dbReference>
<keyword evidence="3" id="KW-1185">Reference proteome</keyword>
<dbReference type="SUPFAM" id="SSF53448">
    <property type="entry name" value="Nucleotide-diphospho-sugar transferases"/>
    <property type="match status" value="2"/>
</dbReference>
<evidence type="ECO:0000313" key="2">
    <source>
        <dbReference type="EMBL" id="MBE9076936.1"/>
    </source>
</evidence>
<reference evidence="2" key="1">
    <citation type="submission" date="2020-10" db="EMBL/GenBank/DDBJ databases">
        <authorList>
            <person name="Castelo-Branco R."/>
            <person name="Eusebio N."/>
            <person name="Adriana R."/>
            <person name="Vieira A."/>
            <person name="Brugerolle De Fraissinette N."/>
            <person name="Rezende De Castro R."/>
            <person name="Schneider M.P."/>
            <person name="Vasconcelos V."/>
            <person name="Leao P.N."/>
        </authorList>
    </citation>
    <scope>NUCLEOTIDE SEQUENCE</scope>
    <source>
        <strain evidence="2">LEGE 07310</strain>
    </source>
</reference>
<comment type="caution">
    <text evidence="2">The sequence shown here is derived from an EMBL/GenBank/DDBJ whole genome shotgun (WGS) entry which is preliminary data.</text>
</comment>
<organism evidence="2 3">
    <name type="scientific">Vasconcelosia minhoensis LEGE 07310</name>
    <dbReference type="NCBI Taxonomy" id="915328"/>
    <lineage>
        <taxon>Bacteria</taxon>
        <taxon>Bacillati</taxon>
        <taxon>Cyanobacteriota</taxon>
        <taxon>Cyanophyceae</taxon>
        <taxon>Nodosilineales</taxon>
        <taxon>Cymatolegaceae</taxon>
        <taxon>Vasconcelosia</taxon>
        <taxon>Vasconcelosia minhoensis</taxon>
    </lineage>
</organism>
<dbReference type="Gene3D" id="3.90.550.10">
    <property type="entry name" value="Spore Coat Polysaccharide Biosynthesis Protein SpsA, Chain A"/>
    <property type="match status" value="2"/>
</dbReference>
<dbReference type="Pfam" id="PF00535">
    <property type="entry name" value="Glycos_transf_2"/>
    <property type="match status" value="2"/>
</dbReference>
<dbReference type="PANTHER" id="PTHR43685">
    <property type="entry name" value="GLYCOSYLTRANSFERASE"/>
    <property type="match status" value="1"/>
</dbReference>
<dbReference type="AlphaFoldDB" id="A0A8J7AMD8"/>
<name>A0A8J7AMD8_9CYAN</name>
<dbReference type="CDD" id="cd00761">
    <property type="entry name" value="Glyco_tranf_GTA_type"/>
    <property type="match status" value="1"/>
</dbReference>
<dbReference type="RefSeq" id="WP_193905597.1">
    <property type="nucleotide sequence ID" value="NZ_JADEXG010000010.1"/>
</dbReference>
<dbReference type="Proteomes" id="UP000636505">
    <property type="component" value="Unassembled WGS sequence"/>
</dbReference>
<protein>
    <submittedName>
        <fullName evidence="2">Glycosyltransferase family 2 protein</fullName>
    </submittedName>
</protein>
<evidence type="ECO:0000313" key="3">
    <source>
        <dbReference type="Proteomes" id="UP000636505"/>
    </source>
</evidence>
<sequence>MSFLSSSAQSTFRPIKVVEIELSQPLPSFEGLVRYEFLQILVRLHSSPLGYLTLPLPNGKCSASTIKVAILKELNWKLIQNLTINALATGDLRKGLPIQDVVQGIYPAQPLEDYPLVTVCVCTRNRTENLQICLDTLVQLDYPNLELLVVDNAPSDDSTEKLVSSYSNVRYIQELRPGLSWARNRALKEARGEFLAYTDDDVLVDKNWVTALVKTFQQYSEAVAVTGLVAPYELEYKSQILFERHGGFGKGFEPKVFSKGKNQVVPWYLLGTGQCGTGANMAFNRHALSSMGGFNSALGAGTPTRGCEDLEIFFQVLKSGHSLVYEPAALVWHRHRQDYESLRVQLASDGVGLYSYFLHGFINYAEERWSFLLLALWWLWYGNLRHLWTSFRYPKRFPKDLIWAEFLGCFQGITAYLKSQRQTRRLAMFSDSQTYGLKPVELKKTEFLSNVTTGITTGVTKLDAVAVRTLELSQPIQSFTDVAEYDQVRIFLNWHNSPLGSVNLTHSGCPISTDQLRQAIFDGLKLKTLELNKRLSNDLQWSQVMAALSQNWPLATENIEGEIPLPQDKAVSVILATYDRPEELRRALNCLVNQISPRTTEVIVVDNHPASGLTSPVLEEFTSVHLVNEPRKGLAYARNAGIVASQGDIIVMTDDDVSMPPTWIEQLVSPFARPDVMAVTGNILPLQLETKSQRLFESYGGLGRGFEGFEVDGNWFELFPYKAVPTWTLGATANAAFRASIFHHPQIGLMDEALGPGMPSGVGEDTYLFYKVLKAGYTIVYKPQAYVWHQHRQTMGALYKQLFNYSKGHVAYHLNTWFKDGDWRGLVQVAVGLPIAHASRIYHRLRGRSTYPVHLILLEILGNINGPWGLLHSRLRVLLKGKSAPYRLPLFQRVELSASSTAGKEIKQQIKDLSLSTNIEP</sequence>
<accession>A0A8J7AMD8</accession>
<proteinExistence type="predicted"/>
<gene>
    <name evidence="2" type="ORF">IQ241_06440</name>
</gene>
<feature type="domain" description="Glycosyltransferase 2-like" evidence="1">
    <location>
        <begin position="118"/>
        <end position="235"/>
    </location>
</feature>
<feature type="domain" description="Glycosyltransferase 2-like" evidence="1">
    <location>
        <begin position="572"/>
        <end position="697"/>
    </location>
</feature>
<dbReference type="InterPro" id="IPR001173">
    <property type="entry name" value="Glyco_trans_2-like"/>
</dbReference>
<dbReference type="InterPro" id="IPR050834">
    <property type="entry name" value="Glycosyltransf_2"/>
</dbReference>
<dbReference type="InterPro" id="IPR029044">
    <property type="entry name" value="Nucleotide-diphossugar_trans"/>
</dbReference>